<protein>
    <submittedName>
        <fullName evidence="3">YD repeat-containing protein</fullName>
    </submittedName>
</protein>
<feature type="compositionally biased region" description="Pro residues" evidence="1">
    <location>
        <begin position="180"/>
        <end position="198"/>
    </location>
</feature>
<evidence type="ECO:0000259" key="2">
    <source>
        <dbReference type="SMART" id="SM00636"/>
    </source>
</evidence>
<keyword evidence="4" id="KW-1185">Reference proteome</keyword>
<feature type="domain" description="Chitinase II/V-like catalytic" evidence="2">
    <location>
        <begin position="206"/>
        <end position="496"/>
    </location>
</feature>
<name>A0ABU1IH08_9BACL</name>
<dbReference type="SUPFAM" id="SSF51445">
    <property type="entry name" value="(Trans)glycosidases"/>
    <property type="match status" value="1"/>
</dbReference>
<proteinExistence type="predicted"/>
<dbReference type="InterPro" id="IPR011583">
    <property type="entry name" value="Chitinase_II/V-like_cat"/>
</dbReference>
<dbReference type="InterPro" id="IPR001223">
    <property type="entry name" value="Glyco_hydro18_cat"/>
</dbReference>
<organism evidence="3 4">
    <name type="scientific">Desmospora profundinema</name>
    <dbReference type="NCBI Taxonomy" id="1571184"/>
    <lineage>
        <taxon>Bacteria</taxon>
        <taxon>Bacillati</taxon>
        <taxon>Bacillota</taxon>
        <taxon>Bacilli</taxon>
        <taxon>Bacillales</taxon>
        <taxon>Thermoactinomycetaceae</taxon>
        <taxon>Desmospora</taxon>
    </lineage>
</organism>
<dbReference type="Proteomes" id="UP001185012">
    <property type="component" value="Unassembled WGS sequence"/>
</dbReference>
<dbReference type="SMART" id="SM00636">
    <property type="entry name" value="Glyco_18"/>
    <property type="match status" value="1"/>
</dbReference>
<feature type="compositionally biased region" description="Basic and acidic residues" evidence="1">
    <location>
        <begin position="120"/>
        <end position="153"/>
    </location>
</feature>
<comment type="caution">
    <text evidence="3">The sequence shown here is derived from an EMBL/GenBank/DDBJ whole genome shotgun (WGS) entry which is preliminary data.</text>
</comment>
<reference evidence="3 4" key="1">
    <citation type="submission" date="2023-07" db="EMBL/GenBank/DDBJ databases">
        <title>Genomic Encyclopedia of Type Strains, Phase IV (KMG-IV): sequencing the most valuable type-strain genomes for metagenomic binning, comparative biology and taxonomic classification.</title>
        <authorList>
            <person name="Goeker M."/>
        </authorList>
    </citation>
    <scope>NUCLEOTIDE SEQUENCE [LARGE SCALE GENOMIC DNA]</scope>
    <source>
        <strain evidence="3 4">DSM 45903</strain>
    </source>
</reference>
<dbReference type="PANTHER" id="PTHR46066">
    <property type="entry name" value="CHITINASE DOMAIN-CONTAINING PROTEIN 1 FAMILY MEMBER"/>
    <property type="match status" value="1"/>
</dbReference>
<feature type="region of interest" description="Disordered" evidence="1">
    <location>
        <begin position="45"/>
        <end position="201"/>
    </location>
</feature>
<dbReference type="Gene3D" id="3.20.20.80">
    <property type="entry name" value="Glycosidases"/>
    <property type="match status" value="1"/>
</dbReference>
<dbReference type="PANTHER" id="PTHR46066:SF2">
    <property type="entry name" value="CHITINASE DOMAIN-CONTAINING PROTEIN 1"/>
    <property type="match status" value="1"/>
</dbReference>
<dbReference type="EMBL" id="JAVDQG010000001">
    <property type="protein sequence ID" value="MDR6224060.1"/>
    <property type="molecule type" value="Genomic_DNA"/>
</dbReference>
<dbReference type="Pfam" id="PF00704">
    <property type="entry name" value="Glyco_hydro_18"/>
    <property type="match status" value="1"/>
</dbReference>
<evidence type="ECO:0000313" key="3">
    <source>
        <dbReference type="EMBL" id="MDR6224060.1"/>
    </source>
</evidence>
<dbReference type="InterPro" id="IPR017853">
    <property type="entry name" value="GH"/>
</dbReference>
<sequence>MNQEYPLKRKRRKKPGKWILILAVTCILTLSAGWLYASEAVTTYSKDKKSTQAAKATEQETELFNSLEGTKVEDKEEENHKEEWTAPVSEKEKEQFLQSIIDHQQREATRLSKQQSQQTDKSKNPSHPKDKQETATPSKENDHHSHSDKKEAPQEPETTNKNSTPPSTHQEESTKQSPPETNPPQPSNPNPNPNPNTNPPQEEHKLKVAVWFPFWMQTSATNALKNHADVIDSTGFFWYRLTPEGEVTRMKYADHANEEAMRIAKEKGILVIPTIANVEEWSRGEEYKQELNNQIGTPEAREVLTDRLVKWVLDNGFDGLDFNYEVMFAEERDNYASFIELMAQKLHQHNKKITISGWADPHQGEDMARLGKAVDQVRFMSYHVHGEELKSYIERWKQEVPAHKIYVGYHVFSPKQVHGEQGQKLLTYQQVSKILREHQPQIQRNPDGTGTFTYQEEGKTVTVTVRDEQTLSKTVDYVNQHHPDIGGFVSWHIGAENPKTWDVLRENLK</sequence>
<evidence type="ECO:0000313" key="4">
    <source>
        <dbReference type="Proteomes" id="UP001185012"/>
    </source>
</evidence>
<accession>A0ABU1IH08</accession>
<feature type="compositionally biased region" description="Polar residues" evidence="1">
    <location>
        <begin position="156"/>
        <end position="168"/>
    </location>
</feature>
<evidence type="ECO:0000256" key="1">
    <source>
        <dbReference type="SAM" id="MobiDB-lite"/>
    </source>
</evidence>
<dbReference type="RefSeq" id="WP_309860804.1">
    <property type="nucleotide sequence ID" value="NZ_JAVDQG010000001.1"/>
</dbReference>
<gene>
    <name evidence="3" type="ORF">JOE21_000048</name>
</gene>
<feature type="compositionally biased region" description="Basic and acidic residues" evidence="1">
    <location>
        <begin position="70"/>
        <end position="95"/>
    </location>
</feature>